<protein>
    <submittedName>
        <fullName evidence="1">Uncharacterized protein</fullName>
    </submittedName>
</protein>
<dbReference type="Proteomes" id="UP000009131">
    <property type="component" value="Unassembled WGS sequence"/>
</dbReference>
<sequence>MSTSNGTPHFCILFATPDHAFASRSHNGFVGFSTPELLHTGARYRSTRVQNCPYVRPARPREAKGLLTVAPPKCRNARVSVLEKPWSGTSEVDLLSCQ</sequence>
<dbReference type="InParanoid" id="G7DWN1"/>
<dbReference type="EMBL" id="BABT02000053">
    <property type="protein sequence ID" value="GAA94991.1"/>
    <property type="molecule type" value="Genomic_DNA"/>
</dbReference>
<reference evidence="1 2" key="2">
    <citation type="journal article" date="2012" name="Open Biol.">
        <title>Characteristics of nucleosomes and linker DNA regions on the genome of the basidiomycete Mixia osmundae revealed by mono- and dinucleosome mapping.</title>
        <authorList>
            <person name="Nishida H."/>
            <person name="Kondo S."/>
            <person name="Matsumoto T."/>
            <person name="Suzuki Y."/>
            <person name="Yoshikawa H."/>
            <person name="Taylor T.D."/>
            <person name="Sugiyama J."/>
        </authorList>
    </citation>
    <scope>NUCLEOTIDE SEQUENCE [LARGE SCALE GENOMIC DNA]</scope>
    <source>
        <strain evidence="2">CBS 9802 / IAM 14324 / JCM 22182 / KY 12970</strain>
    </source>
</reference>
<evidence type="ECO:0000313" key="1">
    <source>
        <dbReference type="EMBL" id="GAA94991.1"/>
    </source>
</evidence>
<dbReference type="AlphaFoldDB" id="G7DWN1"/>
<dbReference type="HOGENOM" id="CLU_2334075_0_0_1"/>
<accession>G7DWN1</accession>
<dbReference type="RefSeq" id="XP_014566457.1">
    <property type="nucleotide sequence ID" value="XM_014710971.1"/>
</dbReference>
<reference evidence="1 2" key="1">
    <citation type="journal article" date="2011" name="J. Gen. Appl. Microbiol.">
        <title>Draft genome sequencing of the enigmatic basidiomycete Mixia osmundae.</title>
        <authorList>
            <person name="Nishida H."/>
            <person name="Nagatsuka Y."/>
            <person name="Sugiyama J."/>
        </authorList>
    </citation>
    <scope>NUCLEOTIDE SEQUENCE [LARGE SCALE GENOMIC DNA]</scope>
    <source>
        <strain evidence="2">CBS 9802 / IAM 14324 / JCM 22182 / KY 12970</strain>
    </source>
</reference>
<keyword evidence="2" id="KW-1185">Reference proteome</keyword>
<proteinExistence type="predicted"/>
<name>G7DWN1_MIXOS</name>
<gene>
    <name evidence="1" type="primary">Mo01646</name>
    <name evidence="1" type="ORF">E5Q_01646</name>
</gene>
<comment type="caution">
    <text evidence="1">The sequence shown here is derived from an EMBL/GenBank/DDBJ whole genome shotgun (WGS) entry which is preliminary data.</text>
</comment>
<evidence type="ECO:0000313" key="2">
    <source>
        <dbReference type="Proteomes" id="UP000009131"/>
    </source>
</evidence>
<organism evidence="1 2">
    <name type="scientific">Mixia osmundae (strain CBS 9802 / IAM 14324 / JCM 22182 / KY 12970)</name>
    <dbReference type="NCBI Taxonomy" id="764103"/>
    <lineage>
        <taxon>Eukaryota</taxon>
        <taxon>Fungi</taxon>
        <taxon>Dikarya</taxon>
        <taxon>Basidiomycota</taxon>
        <taxon>Pucciniomycotina</taxon>
        <taxon>Mixiomycetes</taxon>
        <taxon>Mixiales</taxon>
        <taxon>Mixiaceae</taxon>
        <taxon>Mixia</taxon>
    </lineage>
</organism>